<dbReference type="InterPro" id="IPR053181">
    <property type="entry name" value="EcdB-like_regulator"/>
</dbReference>
<accession>A0A3D8STV2</accession>
<sequence length="830" mass="92330">MQSGRDKLTEHGQKRSRAILPEPPGGASGTRMPVRTRARATGAHPTEKYGPATRRSEAAQESASGGSKKRLESAVCSRRQEKQHHENAEENDAFAVGGNEDGSGRGTWWLRPGQQWQLEQRVVTEGPVGTNTSRVGPRAKADVDSEAFPAVVQHSHLCNALRSGSKSMLPSSQAAAKRSHSPSSPALAASPVKRSRSVASTPTSQTVDGDDGKASAKHASSGRPAADYPRKRVSIAVGCARHDAMLQNHPVPFAARSARIVAIGSPPWVTGKQFQASHEEKTDGADVLSKIFNRLERMEPCLERMEAHLRNSPTQPSRTASFSADEIHRALRQPSRQSDTESLPTPESYLSPTDRHTPRNPSLAPLAPWTGQPIPTFKPVETHEISIPRLEGFRCLPPFNAAVYDDTEGYYQREFEQGATLYQSHGDEYLDLTPSVCFRLQRLFTKNVLIWVPIFDAEYCSAQFTEAVRCGFSSSSISVAITMFVLALGAISNEEEYTGNCAKDFAGISYFQKACKIVDENRGQMNSIIAVQCRILWSLYAMFCMRSLQAWNAISEASRDVVVLCHFRSRMESDPQFGQMVRRAYWACYIIEYELKGPIRLSQGLRMFQETMPLPSSEHNEPGFFYFLSEIALWRLYESVFDNIGFSAGLTRYAPVVALELCSQLSEWYENLPGSLKFPLGTMPLLDPQKAFLRAQYYSIICVTKWSFIVRFVAQNPDFRGEQDILITQGRDCLESAVLYVHTVETLMFGRHILVFPNFHGLYCQMMILLVTYQVPQLAPIQATGADVAIKKGLAMMEIWEENPTVAVGVNRIRGLMMKVGLLPSRTIPT</sequence>
<dbReference type="STRING" id="1849047.A0A3D8STV2"/>
<protein>
    <recommendedName>
        <fullName evidence="4">Transcription factor domain-containing protein</fullName>
    </recommendedName>
</protein>
<feature type="region of interest" description="Disordered" evidence="1">
    <location>
        <begin position="1"/>
        <end position="108"/>
    </location>
</feature>
<evidence type="ECO:0000313" key="3">
    <source>
        <dbReference type="Proteomes" id="UP000256645"/>
    </source>
</evidence>
<feature type="compositionally biased region" description="Polar residues" evidence="1">
    <location>
        <begin position="163"/>
        <end position="174"/>
    </location>
</feature>
<evidence type="ECO:0000313" key="2">
    <source>
        <dbReference type="EMBL" id="RDW89743.1"/>
    </source>
</evidence>
<proteinExistence type="predicted"/>
<feature type="region of interest" description="Disordered" evidence="1">
    <location>
        <begin position="331"/>
        <end position="368"/>
    </location>
</feature>
<dbReference type="AlphaFoldDB" id="A0A3D8STV2"/>
<dbReference type="PANTHER" id="PTHR47785">
    <property type="entry name" value="ZN(II)2CYS6 TRANSCRIPTION FACTOR (EUROFUNG)-RELATED-RELATED"/>
    <property type="match status" value="1"/>
</dbReference>
<reference evidence="2 3" key="1">
    <citation type="journal article" date="2018" name="IMA Fungus">
        <title>IMA Genome-F 9: Draft genome sequence of Annulohypoxylon stygium, Aspergillus mulundensis, Berkeleyomyces basicola (syn. Thielaviopsis basicola), Ceratocystis smalleyi, two Cercospora beticola strains, Coleophoma cylindrospora, Fusarium fracticaudum, Phialophora cf. hyalina, and Morchella septimelata.</title>
        <authorList>
            <person name="Wingfield B.D."/>
            <person name="Bills G.F."/>
            <person name="Dong Y."/>
            <person name="Huang W."/>
            <person name="Nel W.J."/>
            <person name="Swalarsk-Parry B.S."/>
            <person name="Vaghefi N."/>
            <person name="Wilken P.M."/>
            <person name="An Z."/>
            <person name="de Beer Z.W."/>
            <person name="De Vos L."/>
            <person name="Chen L."/>
            <person name="Duong T.A."/>
            <person name="Gao Y."/>
            <person name="Hammerbacher A."/>
            <person name="Kikkert J.R."/>
            <person name="Li Y."/>
            <person name="Li H."/>
            <person name="Li K."/>
            <person name="Li Q."/>
            <person name="Liu X."/>
            <person name="Ma X."/>
            <person name="Naidoo K."/>
            <person name="Pethybridge S.J."/>
            <person name="Sun J."/>
            <person name="Steenkamp E.T."/>
            <person name="van der Nest M.A."/>
            <person name="van Wyk S."/>
            <person name="Wingfield M.J."/>
            <person name="Xiong C."/>
            <person name="Yue Q."/>
            <person name="Zhang X."/>
        </authorList>
    </citation>
    <scope>NUCLEOTIDE SEQUENCE [LARGE SCALE GENOMIC DNA]</scope>
    <source>
        <strain evidence="2 3">BP6252</strain>
    </source>
</reference>
<keyword evidence="3" id="KW-1185">Reference proteome</keyword>
<name>A0A3D8STV2_9HELO</name>
<organism evidence="2 3">
    <name type="scientific">Coleophoma cylindrospora</name>
    <dbReference type="NCBI Taxonomy" id="1849047"/>
    <lineage>
        <taxon>Eukaryota</taxon>
        <taxon>Fungi</taxon>
        <taxon>Dikarya</taxon>
        <taxon>Ascomycota</taxon>
        <taxon>Pezizomycotina</taxon>
        <taxon>Leotiomycetes</taxon>
        <taxon>Helotiales</taxon>
        <taxon>Dermateaceae</taxon>
        <taxon>Coleophoma</taxon>
    </lineage>
</organism>
<evidence type="ECO:0000256" key="1">
    <source>
        <dbReference type="SAM" id="MobiDB-lite"/>
    </source>
</evidence>
<feature type="compositionally biased region" description="Polar residues" evidence="1">
    <location>
        <begin position="197"/>
        <end position="207"/>
    </location>
</feature>
<feature type="compositionally biased region" description="Polar residues" evidence="1">
    <location>
        <begin position="334"/>
        <end position="351"/>
    </location>
</feature>
<dbReference type="OrthoDB" id="4685598at2759"/>
<gene>
    <name evidence="2" type="ORF">BP6252_01775</name>
</gene>
<comment type="caution">
    <text evidence="2">The sequence shown here is derived from an EMBL/GenBank/DDBJ whole genome shotgun (WGS) entry which is preliminary data.</text>
</comment>
<feature type="region of interest" description="Disordered" evidence="1">
    <location>
        <begin position="163"/>
        <end position="228"/>
    </location>
</feature>
<feature type="compositionally biased region" description="Low complexity" evidence="1">
    <location>
        <begin position="181"/>
        <end position="191"/>
    </location>
</feature>
<evidence type="ECO:0008006" key="4">
    <source>
        <dbReference type="Google" id="ProtNLM"/>
    </source>
</evidence>
<dbReference type="Proteomes" id="UP000256645">
    <property type="component" value="Unassembled WGS sequence"/>
</dbReference>
<feature type="compositionally biased region" description="Basic and acidic residues" evidence="1">
    <location>
        <begin position="78"/>
        <end position="88"/>
    </location>
</feature>
<dbReference type="EMBL" id="PDLM01000001">
    <property type="protein sequence ID" value="RDW89743.1"/>
    <property type="molecule type" value="Genomic_DNA"/>
</dbReference>
<dbReference type="CDD" id="cd12148">
    <property type="entry name" value="fungal_TF_MHR"/>
    <property type="match status" value="1"/>
</dbReference>
<feature type="compositionally biased region" description="Basic and acidic residues" evidence="1">
    <location>
        <begin position="1"/>
        <end position="13"/>
    </location>
</feature>